<reference evidence="5 6" key="1">
    <citation type="submission" date="2012-04" db="EMBL/GenBank/DDBJ databases">
        <title>The Genome Sequence of Saprolegnia declina VS20.</title>
        <authorList>
            <consortium name="The Broad Institute Genome Sequencing Platform"/>
            <person name="Russ C."/>
            <person name="Nusbaum C."/>
            <person name="Tyler B."/>
            <person name="van West P."/>
            <person name="Dieguez-Uribeondo J."/>
            <person name="de Bruijn I."/>
            <person name="Tripathy S."/>
            <person name="Jiang R."/>
            <person name="Young S.K."/>
            <person name="Zeng Q."/>
            <person name="Gargeya S."/>
            <person name="Fitzgerald M."/>
            <person name="Haas B."/>
            <person name="Abouelleil A."/>
            <person name="Alvarado L."/>
            <person name="Arachchi H.M."/>
            <person name="Berlin A."/>
            <person name="Chapman S.B."/>
            <person name="Goldberg J."/>
            <person name="Griggs A."/>
            <person name="Gujja S."/>
            <person name="Hansen M."/>
            <person name="Howarth C."/>
            <person name="Imamovic A."/>
            <person name="Larimer J."/>
            <person name="McCowen C."/>
            <person name="Montmayeur A."/>
            <person name="Murphy C."/>
            <person name="Neiman D."/>
            <person name="Pearson M."/>
            <person name="Priest M."/>
            <person name="Roberts A."/>
            <person name="Saif S."/>
            <person name="Shea T."/>
            <person name="Sisk P."/>
            <person name="Sykes S."/>
            <person name="Wortman J."/>
            <person name="Nusbaum C."/>
            <person name="Birren B."/>
        </authorList>
    </citation>
    <scope>NUCLEOTIDE SEQUENCE [LARGE SCALE GENOMIC DNA]</scope>
    <source>
        <strain evidence="5 6">VS20</strain>
    </source>
</reference>
<dbReference type="InterPro" id="IPR050342">
    <property type="entry name" value="HMGB"/>
</dbReference>
<feature type="DNA-binding region" description="HMG box" evidence="2">
    <location>
        <begin position="191"/>
        <end position="255"/>
    </location>
</feature>
<dbReference type="VEuPathDB" id="FungiDB:SDRG_07427"/>
<feature type="domain" description="HMG box" evidence="4">
    <location>
        <begin position="121"/>
        <end position="189"/>
    </location>
</feature>
<evidence type="ECO:0000256" key="2">
    <source>
        <dbReference type="PROSITE-ProRule" id="PRU00267"/>
    </source>
</evidence>
<dbReference type="STRING" id="1156394.T0RRS1"/>
<organism evidence="5 6">
    <name type="scientific">Saprolegnia diclina (strain VS20)</name>
    <dbReference type="NCBI Taxonomy" id="1156394"/>
    <lineage>
        <taxon>Eukaryota</taxon>
        <taxon>Sar</taxon>
        <taxon>Stramenopiles</taxon>
        <taxon>Oomycota</taxon>
        <taxon>Saprolegniomycetes</taxon>
        <taxon>Saprolegniales</taxon>
        <taxon>Saprolegniaceae</taxon>
        <taxon>Saprolegnia</taxon>
    </lineage>
</organism>
<sequence>MAKTTSTTSGVRPWRNAYLHFADGKRVEIVQAHPAWGNDAISRELGRLWKALLPSERAVWTNLAAYDRARYTAEAQVAATPSLLDMDLQSFMLTSSANGLDDAFSALDAQPTSPVVASLKRKHPNGAFFYFWRAQKAAVQAAHPTLLPQSLGKEMGRRWRALTRDEKQPWIALAAAEDAAAESSPKDSAAPKPPKHAFQLFLEQRRAANAHLSYNALTKESAALWRAMSSAEKTHFTHLAELEKARYEAEMRRYTPTRKSAKKRAAAMLPRTVVKKARRERAKYPKSAFVHYELENRRRYQDRPYNEYMVAIAKEWRELPETAKATWRALANDDVRRYEAEQAESDAGATTPETMSLNGASPRETLAGPLPTATSGFALFVHAKKHEFLATEPHLTHNDLVHKASKLWRSLAPNEKEPWRNLVQAPVTAAKKVELTSLDQLNLMDGLWDDEAHPGDDSMDMLDDATLAGLAKSL</sequence>
<dbReference type="InterPro" id="IPR036910">
    <property type="entry name" value="HMG_box_dom_sf"/>
</dbReference>
<dbReference type="OrthoDB" id="1919336at2759"/>
<dbReference type="OMA" id="NEYMVAI"/>
<evidence type="ECO:0000259" key="4">
    <source>
        <dbReference type="PROSITE" id="PS50118"/>
    </source>
</evidence>
<dbReference type="Gene3D" id="1.10.30.10">
    <property type="entry name" value="High mobility group box domain"/>
    <property type="match status" value="5"/>
</dbReference>
<dbReference type="SMART" id="SM00398">
    <property type="entry name" value="HMG"/>
    <property type="match status" value="5"/>
</dbReference>
<keyword evidence="6" id="KW-1185">Reference proteome</keyword>
<feature type="domain" description="HMG box" evidence="4">
    <location>
        <begin position="11"/>
        <end position="79"/>
    </location>
</feature>
<evidence type="ECO:0000256" key="3">
    <source>
        <dbReference type="SAM" id="MobiDB-lite"/>
    </source>
</evidence>
<evidence type="ECO:0000313" key="6">
    <source>
        <dbReference type="Proteomes" id="UP000030762"/>
    </source>
</evidence>
<feature type="DNA-binding region" description="HMG box" evidence="2">
    <location>
        <begin position="11"/>
        <end position="79"/>
    </location>
</feature>
<dbReference type="GO" id="GO:0005634">
    <property type="term" value="C:nucleus"/>
    <property type="evidence" value="ECO:0007669"/>
    <property type="project" value="UniProtKB-UniRule"/>
</dbReference>
<keyword evidence="2" id="KW-0539">Nucleus</keyword>
<gene>
    <name evidence="5" type="ORF">SDRG_07427</name>
</gene>
<dbReference type="PANTHER" id="PTHR48112">
    <property type="entry name" value="HIGH MOBILITY GROUP PROTEIN DSP1"/>
    <property type="match status" value="1"/>
</dbReference>
<dbReference type="PROSITE" id="PS50118">
    <property type="entry name" value="HMG_BOX_2"/>
    <property type="match status" value="4"/>
</dbReference>
<dbReference type="eggNOG" id="ENOG502T0XS">
    <property type="taxonomic scope" value="Eukaryota"/>
</dbReference>
<evidence type="ECO:0000313" key="5">
    <source>
        <dbReference type="EMBL" id="EQC35198.1"/>
    </source>
</evidence>
<dbReference type="GeneID" id="19948154"/>
<dbReference type="Proteomes" id="UP000030762">
    <property type="component" value="Unassembled WGS sequence"/>
</dbReference>
<dbReference type="SUPFAM" id="SSF47095">
    <property type="entry name" value="HMG-box"/>
    <property type="match status" value="5"/>
</dbReference>
<dbReference type="Pfam" id="PF00505">
    <property type="entry name" value="HMG_box"/>
    <property type="match status" value="4"/>
</dbReference>
<evidence type="ECO:0000256" key="1">
    <source>
        <dbReference type="ARBA" id="ARBA00023125"/>
    </source>
</evidence>
<feature type="domain" description="HMG box" evidence="4">
    <location>
        <begin position="191"/>
        <end position="255"/>
    </location>
</feature>
<protein>
    <recommendedName>
        <fullName evidence="4">HMG box domain-containing protein</fullName>
    </recommendedName>
</protein>
<dbReference type="EMBL" id="JH767152">
    <property type="protein sequence ID" value="EQC35198.1"/>
    <property type="molecule type" value="Genomic_DNA"/>
</dbReference>
<dbReference type="GO" id="GO:0003677">
    <property type="term" value="F:DNA binding"/>
    <property type="evidence" value="ECO:0007669"/>
    <property type="project" value="UniProtKB-UniRule"/>
</dbReference>
<accession>T0RRS1</accession>
<dbReference type="PANTHER" id="PTHR48112:SF22">
    <property type="entry name" value="MITOCHONDRIAL TRANSCRIPTION FACTOR A, ISOFORM B"/>
    <property type="match status" value="1"/>
</dbReference>
<proteinExistence type="predicted"/>
<dbReference type="CDD" id="cd00084">
    <property type="entry name" value="HMG-box_SF"/>
    <property type="match status" value="4"/>
</dbReference>
<feature type="region of interest" description="Disordered" evidence="3">
    <location>
        <begin position="339"/>
        <end position="359"/>
    </location>
</feature>
<name>T0RRS1_SAPDV</name>
<keyword evidence="1 2" id="KW-0238">DNA-binding</keyword>
<feature type="DNA-binding region" description="HMG box" evidence="2">
    <location>
        <begin position="282"/>
        <end position="346"/>
    </location>
</feature>
<feature type="DNA-binding region" description="HMG box" evidence="2">
    <location>
        <begin position="121"/>
        <end position="189"/>
    </location>
</feature>
<dbReference type="InParanoid" id="T0RRS1"/>
<feature type="domain" description="HMG box" evidence="4">
    <location>
        <begin position="282"/>
        <end position="346"/>
    </location>
</feature>
<dbReference type="GO" id="GO:0006357">
    <property type="term" value="P:regulation of transcription by RNA polymerase II"/>
    <property type="evidence" value="ECO:0007669"/>
    <property type="project" value="TreeGrafter"/>
</dbReference>
<dbReference type="InterPro" id="IPR009071">
    <property type="entry name" value="HMG_box_dom"/>
</dbReference>
<dbReference type="AlphaFoldDB" id="T0RRS1"/>
<dbReference type="RefSeq" id="XP_008611482.1">
    <property type="nucleotide sequence ID" value="XM_008613260.1"/>
</dbReference>